<dbReference type="PANTHER" id="PTHR33064">
    <property type="entry name" value="POL PROTEIN"/>
    <property type="match status" value="1"/>
</dbReference>
<dbReference type="InterPro" id="IPR051320">
    <property type="entry name" value="Viral_Replic_Matur_Polypro"/>
</dbReference>
<dbReference type="InterPro" id="IPR000477">
    <property type="entry name" value="RT_dom"/>
</dbReference>
<evidence type="ECO:0000313" key="4">
    <source>
        <dbReference type="EMBL" id="NXW66831.1"/>
    </source>
</evidence>
<feature type="non-terminal residue" evidence="4">
    <location>
        <position position="1"/>
    </location>
</feature>
<reference evidence="4 5" key="1">
    <citation type="submission" date="2019-09" db="EMBL/GenBank/DDBJ databases">
        <title>Bird 10,000 Genomes (B10K) Project - Family phase.</title>
        <authorList>
            <person name="Zhang G."/>
        </authorList>
    </citation>
    <scope>NUCLEOTIDE SEQUENCE [LARGE SCALE GENOMIC DNA]</scope>
    <source>
        <strain evidence="4">B10K-DU-002-51</strain>
        <tissue evidence="4">Muscle</tissue>
    </source>
</reference>
<organism evidence="4 5">
    <name type="scientific">Eurystomus gularis</name>
    <dbReference type="NCBI Taxonomy" id="325343"/>
    <lineage>
        <taxon>Eukaryota</taxon>
        <taxon>Metazoa</taxon>
        <taxon>Chordata</taxon>
        <taxon>Craniata</taxon>
        <taxon>Vertebrata</taxon>
        <taxon>Euteleostomi</taxon>
        <taxon>Archelosauria</taxon>
        <taxon>Archosauria</taxon>
        <taxon>Dinosauria</taxon>
        <taxon>Saurischia</taxon>
        <taxon>Theropoda</taxon>
        <taxon>Coelurosauria</taxon>
        <taxon>Aves</taxon>
        <taxon>Neognathae</taxon>
        <taxon>Neoaves</taxon>
        <taxon>Telluraves</taxon>
        <taxon>Coraciimorphae</taxon>
        <taxon>Coraciiformes</taxon>
        <taxon>Coraciidae</taxon>
        <taxon>Eurystomus</taxon>
    </lineage>
</organism>
<dbReference type="PANTHER" id="PTHR33064:SF37">
    <property type="entry name" value="RIBONUCLEASE H"/>
    <property type="match status" value="1"/>
</dbReference>
<protein>
    <recommendedName>
        <fullName evidence="2">ribonuclease H</fullName>
        <ecNumber evidence="2">3.1.26.4</ecNumber>
    </recommendedName>
</protein>
<feature type="domain" description="Reverse transcriptase" evidence="3">
    <location>
        <begin position="1"/>
        <end position="67"/>
    </location>
</feature>
<dbReference type="Gene3D" id="3.30.70.270">
    <property type="match status" value="1"/>
</dbReference>
<dbReference type="Proteomes" id="UP000541249">
    <property type="component" value="Unassembled WGS sequence"/>
</dbReference>
<proteinExistence type="inferred from homology"/>
<dbReference type="PROSITE" id="PS50878">
    <property type="entry name" value="RT_POL"/>
    <property type="match status" value="1"/>
</dbReference>
<accession>A0A7L4DZ86</accession>
<dbReference type="InterPro" id="IPR043128">
    <property type="entry name" value="Rev_trsase/Diguanyl_cyclase"/>
</dbReference>
<dbReference type="AlphaFoldDB" id="A0A7L4DZ86"/>
<keyword evidence="5" id="KW-1185">Reference proteome</keyword>
<dbReference type="OrthoDB" id="9950135at2759"/>
<gene>
    <name evidence="4" type="primary">Pol_3</name>
    <name evidence="4" type="ORF">EURGUL_R15550</name>
</gene>
<sequence length="98" mass="11183">ILREFTPPSGVKLLQYVDDLLLSGEQEKVVEEATVKLLNFLAKKGLRVSKKKGQLVEKKVKYLGHILTEGLRCIDPERVKAILQISLPQTKKELRQFL</sequence>
<dbReference type="EMBL" id="VZZY01027436">
    <property type="protein sequence ID" value="NXW66831.1"/>
    <property type="molecule type" value="Genomic_DNA"/>
</dbReference>
<dbReference type="Pfam" id="PF00078">
    <property type="entry name" value="RVT_1"/>
    <property type="match status" value="1"/>
</dbReference>
<dbReference type="EC" id="3.1.26.4" evidence="2"/>
<evidence type="ECO:0000256" key="2">
    <source>
        <dbReference type="ARBA" id="ARBA00012180"/>
    </source>
</evidence>
<comment type="caution">
    <text evidence="4">The sequence shown here is derived from an EMBL/GenBank/DDBJ whole genome shotgun (WGS) entry which is preliminary data.</text>
</comment>
<feature type="non-terminal residue" evidence="4">
    <location>
        <position position="98"/>
    </location>
</feature>
<dbReference type="InterPro" id="IPR043502">
    <property type="entry name" value="DNA/RNA_pol_sf"/>
</dbReference>
<evidence type="ECO:0000313" key="5">
    <source>
        <dbReference type="Proteomes" id="UP000541249"/>
    </source>
</evidence>
<name>A0A7L4DZ86_9AVES</name>
<dbReference type="SUPFAM" id="SSF56672">
    <property type="entry name" value="DNA/RNA polymerases"/>
    <property type="match status" value="1"/>
</dbReference>
<evidence type="ECO:0000259" key="3">
    <source>
        <dbReference type="PROSITE" id="PS50878"/>
    </source>
</evidence>
<comment type="similarity">
    <text evidence="1">Belongs to the beta type-B retroviral polymerase family. HERV class-II K(HML-2) pol subfamily.</text>
</comment>
<evidence type="ECO:0000256" key="1">
    <source>
        <dbReference type="ARBA" id="ARBA00010879"/>
    </source>
</evidence>
<dbReference type="GO" id="GO:0004523">
    <property type="term" value="F:RNA-DNA hybrid ribonuclease activity"/>
    <property type="evidence" value="ECO:0007669"/>
    <property type="project" value="UniProtKB-EC"/>
</dbReference>